<dbReference type="OrthoDB" id="770928at2"/>
<dbReference type="RefSeq" id="WP_081152901.1">
    <property type="nucleotide sequence ID" value="NZ_LVYD01000061.1"/>
</dbReference>
<dbReference type="Proteomes" id="UP000192796">
    <property type="component" value="Unassembled WGS sequence"/>
</dbReference>
<evidence type="ECO:0000259" key="1">
    <source>
        <dbReference type="Pfam" id="PF08279"/>
    </source>
</evidence>
<keyword evidence="3" id="KW-1185">Reference proteome</keyword>
<dbReference type="EMBL" id="LVYD01000061">
    <property type="protein sequence ID" value="OQP60502.1"/>
    <property type="molecule type" value="Genomic_DNA"/>
</dbReference>
<reference evidence="2 3" key="1">
    <citation type="submission" date="2016-03" db="EMBL/GenBank/DDBJ databases">
        <title>Niastella vici sp. nov., isolated from farmland soil.</title>
        <authorList>
            <person name="Chen L."/>
            <person name="Wang D."/>
            <person name="Yang S."/>
            <person name="Wang G."/>
        </authorList>
    </citation>
    <scope>NUCLEOTIDE SEQUENCE [LARGE SCALE GENOMIC DNA]</scope>
    <source>
        <strain evidence="2 3">DJ57</strain>
    </source>
</reference>
<sequence>MSFKIIERLERIDRLIAKKNTGTPSELSKKIRVSERQIHNYLNLLKKMGAPLCYCGKCKSYYYREQGNFNFRFYNYQQQKQ</sequence>
<dbReference type="Gene3D" id="1.10.10.10">
    <property type="entry name" value="Winged helix-like DNA-binding domain superfamily/Winged helix DNA-binding domain"/>
    <property type="match status" value="1"/>
</dbReference>
<dbReference type="InterPro" id="IPR013196">
    <property type="entry name" value="HTH_11"/>
</dbReference>
<dbReference type="SUPFAM" id="SSF46785">
    <property type="entry name" value="Winged helix' DNA-binding domain"/>
    <property type="match status" value="1"/>
</dbReference>
<dbReference type="AlphaFoldDB" id="A0A1V9FQ86"/>
<evidence type="ECO:0000313" key="3">
    <source>
        <dbReference type="Proteomes" id="UP000192796"/>
    </source>
</evidence>
<proteinExistence type="predicted"/>
<protein>
    <recommendedName>
        <fullName evidence="1">Helix-turn-helix type 11 domain-containing protein</fullName>
    </recommendedName>
</protein>
<dbReference type="STRING" id="1703345.A3860_33080"/>
<accession>A0A1V9FQ86</accession>
<evidence type="ECO:0000313" key="2">
    <source>
        <dbReference type="EMBL" id="OQP60502.1"/>
    </source>
</evidence>
<gene>
    <name evidence="2" type="ORF">A3860_33080</name>
</gene>
<feature type="domain" description="Helix-turn-helix type 11" evidence="1">
    <location>
        <begin position="13"/>
        <end position="52"/>
    </location>
</feature>
<dbReference type="InterPro" id="IPR036388">
    <property type="entry name" value="WH-like_DNA-bd_sf"/>
</dbReference>
<organism evidence="2 3">
    <name type="scientific">Niastella vici</name>
    <dbReference type="NCBI Taxonomy" id="1703345"/>
    <lineage>
        <taxon>Bacteria</taxon>
        <taxon>Pseudomonadati</taxon>
        <taxon>Bacteroidota</taxon>
        <taxon>Chitinophagia</taxon>
        <taxon>Chitinophagales</taxon>
        <taxon>Chitinophagaceae</taxon>
        <taxon>Niastella</taxon>
    </lineage>
</organism>
<name>A0A1V9FQ86_9BACT</name>
<comment type="caution">
    <text evidence="2">The sequence shown here is derived from an EMBL/GenBank/DDBJ whole genome shotgun (WGS) entry which is preliminary data.</text>
</comment>
<dbReference type="InterPro" id="IPR036390">
    <property type="entry name" value="WH_DNA-bd_sf"/>
</dbReference>
<dbReference type="Pfam" id="PF08279">
    <property type="entry name" value="HTH_11"/>
    <property type="match status" value="1"/>
</dbReference>